<feature type="compositionally biased region" description="Gly residues" evidence="11">
    <location>
        <begin position="92"/>
        <end position="107"/>
    </location>
</feature>
<evidence type="ECO:0000256" key="7">
    <source>
        <dbReference type="ARBA" id="ARBA00023098"/>
    </source>
</evidence>
<feature type="compositionally biased region" description="Basic and acidic residues" evidence="11">
    <location>
        <begin position="1049"/>
        <end position="1062"/>
    </location>
</feature>
<dbReference type="InterPro" id="IPR002123">
    <property type="entry name" value="Plipid/glycerol_acylTrfase"/>
</dbReference>
<keyword evidence="12" id="KW-1133">Transmembrane helix</keyword>
<name>A0A8W7P6N1_ANOCL</name>
<dbReference type="GO" id="GO:0006644">
    <property type="term" value="P:phospholipid metabolic process"/>
    <property type="evidence" value="ECO:0007669"/>
    <property type="project" value="InterPro"/>
</dbReference>
<evidence type="ECO:0000256" key="6">
    <source>
        <dbReference type="ARBA" id="ARBA00022679"/>
    </source>
</evidence>
<dbReference type="GO" id="GO:0016020">
    <property type="term" value="C:membrane"/>
    <property type="evidence" value="ECO:0007669"/>
    <property type="project" value="UniProtKB-SubCell"/>
</dbReference>
<evidence type="ECO:0000256" key="5">
    <source>
        <dbReference type="ARBA" id="ARBA00020499"/>
    </source>
</evidence>
<dbReference type="InterPro" id="IPR050185">
    <property type="entry name" value="Ub_carboxyl-term_hydrolase"/>
</dbReference>
<comment type="subcellular location">
    <subcellularLocation>
        <location evidence="2">Membrane</location>
    </subcellularLocation>
</comment>
<dbReference type="Gene3D" id="3.90.70.10">
    <property type="entry name" value="Cysteine proteinases"/>
    <property type="match status" value="2"/>
</dbReference>
<feature type="compositionally biased region" description="Polar residues" evidence="11">
    <location>
        <begin position="40"/>
        <end position="49"/>
    </location>
</feature>
<dbReference type="PRINTS" id="PR00979">
    <property type="entry name" value="TAFAZZIN"/>
</dbReference>
<dbReference type="InterPro" id="IPR038765">
    <property type="entry name" value="Papain-like_cys_pep_sf"/>
</dbReference>
<feature type="compositionally biased region" description="Polar residues" evidence="11">
    <location>
        <begin position="717"/>
        <end position="744"/>
    </location>
</feature>
<feature type="compositionally biased region" description="Low complexity" evidence="11">
    <location>
        <begin position="17"/>
        <end position="27"/>
    </location>
</feature>
<dbReference type="FunFam" id="3.90.70.10:FF:000046">
    <property type="entry name" value="ubiquitin carboxyl-terminal hydrolase 31"/>
    <property type="match status" value="1"/>
</dbReference>
<feature type="compositionally biased region" description="Polar residues" evidence="11">
    <location>
        <begin position="75"/>
        <end position="85"/>
    </location>
</feature>
<dbReference type="PROSITE" id="PS50235">
    <property type="entry name" value="USP_3"/>
    <property type="match status" value="1"/>
</dbReference>
<feature type="compositionally biased region" description="Low complexity" evidence="11">
    <location>
        <begin position="918"/>
        <end position="942"/>
    </location>
</feature>
<dbReference type="EnsemblMetazoa" id="ACOM025872-RA">
    <property type="protein sequence ID" value="ACOM025872-PA.2"/>
    <property type="gene ID" value="ACOM025872"/>
</dbReference>
<proteinExistence type="inferred from homology"/>
<dbReference type="VEuPathDB" id="VectorBase:ACON2_033655"/>
<dbReference type="CDD" id="cd07989">
    <property type="entry name" value="LPLAT_AGPAT-like"/>
    <property type="match status" value="1"/>
</dbReference>
<dbReference type="Pfam" id="PF01553">
    <property type="entry name" value="Acyltransferase"/>
    <property type="match status" value="1"/>
</dbReference>
<dbReference type="EC" id="3.4.19.12" evidence="4"/>
<feature type="compositionally biased region" description="Basic and acidic residues" evidence="11">
    <location>
        <begin position="1091"/>
        <end position="1103"/>
    </location>
</feature>
<comment type="catalytic activity">
    <reaction evidence="1">
        <text>Thiol-dependent hydrolysis of ester, thioester, amide, peptide and isopeptide bonds formed by the C-terminal Gly of ubiquitin (a 76-residue protein attached to proteins as an intracellular targeting signal).</text>
        <dbReference type="EC" id="3.4.19.12"/>
    </reaction>
</comment>
<feature type="region of interest" description="Disordered" evidence="11">
    <location>
        <begin position="1045"/>
        <end position="1130"/>
    </location>
</feature>
<evidence type="ECO:0000256" key="10">
    <source>
        <dbReference type="ARBA" id="ARBA00049543"/>
    </source>
</evidence>
<dbReference type="InterPro" id="IPR000872">
    <property type="entry name" value="Tafazzin"/>
</dbReference>
<feature type="compositionally biased region" description="Polar residues" evidence="11">
    <location>
        <begin position="1063"/>
        <end position="1079"/>
    </location>
</feature>
<keyword evidence="8 12" id="KW-0472">Membrane</keyword>
<feature type="region of interest" description="Disordered" evidence="11">
    <location>
        <begin position="918"/>
        <end position="957"/>
    </location>
</feature>
<dbReference type="GO" id="GO:0016746">
    <property type="term" value="F:acyltransferase activity"/>
    <property type="evidence" value="ECO:0007669"/>
    <property type="project" value="UniProtKB-KW"/>
</dbReference>
<dbReference type="GO" id="GO:0016579">
    <property type="term" value="P:protein deubiquitination"/>
    <property type="evidence" value="ECO:0007669"/>
    <property type="project" value="InterPro"/>
</dbReference>
<feature type="compositionally biased region" description="Low complexity" evidence="11">
    <location>
        <begin position="51"/>
        <end position="63"/>
    </location>
</feature>
<evidence type="ECO:0000256" key="3">
    <source>
        <dbReference type="ARBA" id="ARBA00010524"/>
    </source>
</evidence>
<keyword evidence="7" id="KW-0443">Lipid metabolism</keyword>
<evidence type="ECO:0000256" key="1">
    <source>
        <dbReference type="ARBA" id="ARBA00000707"/>
    </source>
</evidence>
<dbReference type="VEuPathDB" id="VectorBase:ACON2_038436"/>
<evidence type="ECO:0000256" key="11">
    <source>
        <dbReference type="SAM" id="MobiDB-lite"/>
    </source>
</evidence>
<dbReference type="InterPro" id="IPR018200">
    <property type="entry name" value="USP_CS"/>
</dbReference>
<dbReference type="GO" id="GO:0004843">
    <property type="term" value="F:cysteine-type deubiquitinase activity"/>
    <property type="evidence" value="ECO:0007669"/>
    <property type="project" value="UniProtKB-EC"/>
</dbReference>
<dbReference type="InterPro" id="IPR001394">
    <property type="entry name" value="Peptidase_C19_UCH"/>
</dbReference>
<comment type="catalytic activity">
    <reaction evidence="10">
        <text>1,2-di-(9Z-octadecenoyl)-sn-glycero-3-phosphocholine + 1-hexadecanoyl-sn-glycero-3-phosphocholine = 1-hexadecanoyl-2-(9Z-octadecenoyl)-sn-glycero-3-phosphocholine + 1-(9Z-octadecenoyl)-sn-glycero-3-phosphocholine</text>
        <dbReference type="Rhea" id="RHEA:43816"/>
        <dbReference type="ChEBI" id="CHEBI:28610"/>
        <dbReference type="ChEBI" id="CHEBI:72998"/>
        <dbReference type="ChEBI" id="CHEBI:73001"/>
        <dbReference type="ChEBI" id="CHEBI:74669"/>
    </reaction>
    <physiologicalReaction direction="left-to-right" evidence="10">
        <dbReference type="Rhea" id="RHEA:43817"/>
    </physiologicalReaction>
    <physiologicalReaction direction="right-to-left" evidence="10">
        <dbReference type="Rhea" id="RHEA:43818"/>
    </physiologicalReaction>
</comment>
<evidence type="ECO:0000256" key="12">
    <source>
        <dbReference type="SAM" id="Phobius"/>
    </source>
</evidence>
<keyword evidence="12" id="KW-0812">Transmembrane</keyword>
<evidence type="ECO:0000256" key="4">
    <source>
        <dbReference type="ARBA" id="ARBA00012759"/>
    </source>
</evidence>
<dbReference type="SUPFAM" id="SSF54001">
    <property type="entry name" value="Cysteine proteinases"/>
    <property type="match status" value="1"/>
</dbReference>
<dbReference type="PANTHER" id="PTHR21646:SF14">
    <property type="entry name" value="FI05488P"/>
    <property type="match status" value="1"/>
</dbReference>
<feature type="region of interest" description="Disordered" evidence="11">
    <location>
        <begin position="696"/>
        <end position="744"/>
    </location>
</feature>
<evidence type="ECO:0000256" key="9">
    <source>
        <dbReference type="ARBA" id="ARBA00023315"/>
    </source>
</evidence>
<feature type="compositionally biased region" description="Low complexity" evidence="11">
    <location>
        <begin position="705"/>
        <end position="716"/>
    </location>
</feature>
<organism evidence="14">
    <name type="scientific">Anopheles coluzzii</name>
    <name type="common">African malaria mosquito</name>
    <dbReference type="NCBI Taxonomy" id="1518534"/>
    <lineage>
        <taxon>Eukaryota</taxon>
        <taxon>Metazoa</taxon>
        <taxon>Ecdysozoa</taxon>
        <taxon>Arthropoda</taxon>
        <taxon>Hexapoda</taxon>
        <taxon>Insecta</taxon>
        <taxon>Pterygota</taxon>
        <taxon>Neoptera</taxon>
        <taxon>Endopterygota</taxon>
        <taxon>Diptera</taxon>
        <taxon>Nematocera</taxon>
        <taxon>Culicoidea</taxon>
        <taxon>Culicidae</taxon>
        <taxon>Anophelinae</taxon>
        <taxon>Anopheles</taxon>
    </lineage>
</organism>
<protein>
    <recommendedName>
        <fullName evidence="5">Tafazzin</fullName>
        <ecNumber evidence="4">3.4.19.12</ecNumber>
    </recommendedName>
</protein>
<feature type="domain" description="USP" evidence="13">
    <location>
        <begin position="187"/>
        <end position="846"/>
    </location>
</feature>
<evidence type="ECO:0000256" key="8">
    <source>
        <dbReference type="ARBA" id="ARBA00023136"/>
    </source>
</evidence>
<evidence type="ECO:0000259" key="13">
    <source>
        <dbReference type="PROSITE" id="PS50235"/>
    </source>
</evidence>
<keyword evidence="6" id="KW-0808">Transferase</keyword>
<dbReference type="PROSITE" id="PS00972">
    <property type="entry name" value="USP_1"/>
    <property type="match status" value="1"/>
</dbReference>
<dbReference type="InterPro" id="IPR028889">
    <property type="entry name" value="USP"/>
</dbReference>
<keyword evidence="9" id="KW-0012">Acyltransferase</keyword>
<comment type="similarity">
    <text evidence="3">Belongs to the taffazin family.</text>
</comment>
<dbReference type="Proteomes" id="UP000075882">
    <property type="component" value="Unassembled WGS sequence"/>
</dbReference>
<evidence type="ECO:0000313" key="14">
    <source>
        <dbReference type="EnsemblMetazoa" id="ACOM025872-PA.2"/>
    </source>
</evidence>
<sequence>MEKHNTLDVATSARVAATGGSAGGASSKLKRAFSMPRNPFQGSRGSSNPPAKAVGNGNGTAAAGEKDDESRCDSRLTNSNNQKKLTTTAASSGGGGGEGTGAPGNGNGSEKKIFRRLSVKKFINRIAQQMTYVNRTVGNHKFDKVQSSQTSTLNGTVRGGGGAAAVAGEGGGGGNFVWPPDTVPGVIGLRNHGNTCFMNAVLQCLSHTDILAQYFVLDLYKADLKRRNKINAKKFGTKGELTEQLALVLKSLWTCKDAPDYSSNFKAVVDRYGSQFRSSTQHDAQEFLFWLLDKVHEDLNTATKRKYKAIKNNGRSDEVIAAETLANYVRCNNSFVQAVFQAQFRSSLSCPTCGKQSNTFDPFYCLSVPLPQLSQQPVLVKVIYSSQQPKQVKLGLGIPHGSPVLALREQLHADTGIALDRMILTEICESGFSRVFCDSHLMSSVRENDPLYCIECPPAGSGQEAASGTKIVLCLCNGKRDFGGHVKRFGTPFCLVVNRDVSYSELQKLLLKEMSNILRSEVFTFATPAQSLFRMRLQDPSCDADTYLEATVEHPLFTEMIDLALSVLPTDAGPAHVKLLLEWTEPERFFNDMGDPFVEHESVSQMREKIPASSALTLEQCFEHYTKAETLGQDNAWKCPHCQEYLPVVKTLGLWSLPDIMVIHLKRFRQQQLRASTQAAKLTNLVKFPLHGFDMTPHLARDPSAHQQSSHPSQASNHHTSAQSHQNTLDRSQGTAGYTDTDNWSPWRKIMRSAHSNQTHSMLAGAGGGGGTGRRQLAMDNRYDLYAVCYHQGDTLETGHYTAACKNPYDGQWYRFDDQRVSHVPNDRIDEEIINNEAYLLFYQRRKLPSDGSGECSGSSSSSSGDHWVSKIIVPPAPASAAATATLERNKKVQPVPTTAAAVKPLPVAVPTIEAVAPTAPTPSSAAPTSSSAAETTASISPDSAPAKSPDRDSTQAKDSIVEVMSVSSANEKSRAEKLVTDTADVLSGRVVAPEAVEACSESNEMPKRDVVSNVITAIKSDQQSSLPSLSSSAVVPTEKQELIIATPEAKESKKKGIDEAATKQSSETPNVNNATGSSAAAAPTLTNKVAAEEQSSRKDTLERFNQTSKSADDGGGESTKGKLPLRSDKHDRVEQKLGLATGSVPTNGGGRFSLPSSQQFQDILWRENMSELMHHRPSSFTTYKSVIDAGDAVSLIRGANTCSKDTLLFIDQQNHGLVDRVVLDDDDDPDDLLPPGSGSRALWALVAALSDDTARGPISVCRRGSYGPVWKPSSAIVCAINMSSFLFNLLLKPAAPPPNGAAVQQPHIPYNIDWIFPRLRRPNRLWHIASTGVIGLVGFFSKIVIVWLNKARVHNIDVLENALENRPKGKSLLTVSNHHSCFDDPGIWGLLKLRNVCNKNVIRWSMAAHDICFTCKAHSLFFMYGKCIPVVRGGGVYQPAVDLCIEKLKLGDWVHVFPEGKVNMTKEDLRFKWGVGRIIYEAPDLPIIIPIWHIGMDDVLPNEPPYYLRMGKKLTYNFGNPIDLSALMERLRSSPVSEEEARKQITDRIQEEMMILKQETERLHSEYVKS</sequence>
<dbReference type="PANTHER" id="PTHR21646">
    <property type="entry name" value="UBIQUITIN CARBOXYL-TERMINAL HYDROLASE"/>
    <property type="match status" value="1"/>
</dbReference>
<dbReference type="SMART" id="SM00563">
    <property type="entry name" value="PlsC"/>
    <property type="match status" value="1"/>
</dbReference>
<feature type="transmembrane region" description="Helical" evidence="12">
    <location>
        <begin position="1326"/>
        <end position="1349"/>
    </location>
</feature>
<dbReference type="Pfam" id="PF00443">
    <property type="entry name" value="UCH"/>
    <property type="match status" value="1"/>
</dbReference>
<reference evidence="14" key="1">
    <citation type="submission" date="2022-08" db="UniProtKB">
        <authorList>
            <consortium name="EnsemblMetazoa"/>
        </authorList>
    </citation>
    <scope>IDENTIFICATION</scope>
</reference>
<feature type="region of interest" description="Disordered" evidence="11">
    <location>
        <begin position="17"/>
        <end position="110"/>
    </location>
</feature>
<feature type="compositionally biased region" description="Basic and acidic residues" evidence="11">
    <location>
        <begin position="64"/>
        <end position="74"/>
    </location>
</feature>
<dbReference type="SUPFAM" id="SSF69593">
    <property type="entry name" value="Glycerol-3-phosphate (1)-acyltransferase"/>
    <property type="match status" value="1"/>
</dbReference>
<evidence type="ECO:0000256" key="2">
    <source>
        <dbReference type="ARBA" id="ARBA00004370"/>
    </source>
</evidence>
<accession>A0A8W7P6N1</accession>
<dbReference type="PROSITE" id="PS00973">
    <property type="entry name" value="USP_2"/>
    <property type="match status" value="1"/>
</dbReference>